<proteinExistence type="predicted"/>
<comment type="caution">
    <text evidence="2">The sequence shown here is derived from an EMBL/GenBank/DDBJ whole genome shotgun (WGS) entry which is preliminary data.</text>
</comment>
<dbReference type="Proteomes" id="UP001642260">
    <property type="component" value="Unassembled WGS sequence"/>
</dbReference>
<dbReference type="AlphaFoldDB" id="A0ABC8K227"/>
<evidence type="ECO:0000313" key="3">
    <source>
        <dbReference type="Proteomes" id="UP001642260"/>
    </source>
</evidence>
<keyword evidence="1" id="KW-0175">Coiled coil</keyword>
<gene>
    <name evidence="2" type="ORF">ERUC_LOCUS15951</name>
</gene>
<name>A0ABC8K227_ERUVS</name>
<keyword evidence="3" id="KW-1185">Reference proteome</keyword>
<sequence>MTLKVLYLYESLDTIISPFFIKQVEERAELLFSEVLNAISKIAVKGFRRRIGELKEMLQREKVEFEENMQRMLHREVKEGQPLVDILELYRLRRQLIFQSYMWDNRLINASTLQNLESSDDTK</sequence>
<organism evidence="2 3">
    <name type="scientific">Eruca vesicaria subsp. sativa</name>
    <name type="common">Garden rocket</name>
    <name type="synonym">Eruca sativa</name>
    <dbReference type="NCBI Taxonomy" id="29727"/>
    <lineage>
        <taxon>Eukaryota</taxon>
        <taxon>Viridiplantae</taxon>
        <taxon>Streptophyta</taxon>
        <taxon>Embryophyta</taxon>
        <taxon>Tracheophyta</taxon>
        <taxon>Spermatophyta</taxon>
        <taxon>Magnoliopsida</taxon>
        <taxon>eudicotyledons</taxon>
        <taxon>Gunneridae</taxon>
        <taxon>Pentapetalae</taxon>
        <taxon>rosids</taxon>
        <taxon>malvids</taxon>
        <taxon>Brassicales</taxon>
        <taxon>Brassicaceae</taxon>
        <taxon>Brassiceae</taxon>
        <taxon>Eruca</taxon>
    </lineage>
</organism>
<dbReference type="EMBL" id="CAKOAT010149376">
    <property type="protein sequence ID" value="CAH8342811.1"/>
    <property type="molecule type" value="Genomic_DNA"/>
</dbReference>
<evidence type="ECO:0000256" key="1">
    <source>
        <dbReference type="SAM" id="Coils"/>
    </source>
</evidence>
<dbReference type="PANTHER" id="PTHR45748:SF7">
    <property type="entry name" value="1-PHOSPHATIDYLINOSITOL 3-PHOSPHATE 5-KINASE-RELATED"/>
    <property type="match status" value="1"/>
</dbReference>
<feature type="coiled-coil region" evidence="1">
    <location>
        <begin position="44"/>
        <end position="75"/>
    </location>
</feature>
<evidence type="ECO:0000313" key="2">
    <source>
        <dbReference type="EMBL" id="CAH8342811.1"/>
    </source>
</evidence>
<dbReference type="PANTHER" id="PTHR45748">
    <property type="entry name" value="1-PHOSPHATIDYLINOSITOL 3-PHOSPHATE 5-KINASE-RELATED"/>
    <property type="match status" value="1"/>
</dbReference>
<accession>A0ABC8K227</accession>
<protein>
    <submittedName>
        <fullName evidence="2">Uncharacterized protein</fullName>
    </submittedName>
</protein>
<reference evidence="2 3" key="1">
    <citation type="submission" date="2022-03" db="EMBL/GenBank/DDBJ databases">
        <authorList>
            <person name="Macdonald S."/>
            <person name="Ahmed S."/>
            <person name="Newling K."/>
        </authorList>
    </citation>
    <scope>NUCLEOTIDE SEQUENCE [LARGE SCALE GENOMIC DNA]</scope>
</reference>